<sequence>MIVRDRPSVWQLFVIYRLSILRQIVWQVLSVAAFSAWVVAASQRWPATFRSFSVAPFTLLGIALSIFLGFRNSACYERWWEARRQLGALIGVQRSLARLTRQTAPDSDQALAENAILHQIAYTYSLMAHLRDQPTPAEAAAYALPPPASAVTLRNLPDSMLQQLAAVYASMMRRGNFGEMLYCRFDERLTELAAIQVACERIKGTPTPFTYTLLLHRTAYAFCFLLPFGLAQTFHYGTILFCSLVAYAFFGLDTLGDDLQEPFGNGLNALPLSAMARTVEISLLQILGRTPLPLPLQPIDSILR</sequence>
<evidence type="ECO:0000313" key="11">
    <source>
        <dbReference type="Proteomes" id="UP001634747"/>
    </source>
</evidence>
<keyword evidence="2" id="KW-0813">Transport</keyword>
<keyword evidence="4 9" id="KW-0812">Transmembrane</keyword>
<accession>A0ABW9KH17</accession>
<feature type="transmembrane region" description="Helical" evidence="9">
    <location>
        <begin position="20"/>
        <end position="40"/>
    </location>
</feature>
<keyword evidence="7 9" id="KW-0472">Membrane</keyword>
<dbReference type="Proteomes" id="UP001634747">
    <property type="component" value="Unassembled WGS sequence"/>
</dbReference>
<name>A0ABW9KH17_9BACT</name>
<comment type="subcellular location">
    <subcellularLocation>
        <location evidence="1">Cell membrane</location>
        <topology evidence="1">Multi-pass membrane protein</topology>
    </subcellularLocation>
</comment>
<dbReference type="PANTHER" id="PTHR33281">
    <property type="entry name" value="UPF0187 PROTEIN YNEE"/>
    <property type="match status" value="1"/>
</dbReference>
<evidence type="ECO:0000256" key="8">
    <source>
        <dbReference type="ARBA" id="ARBA00034708"/>
    </source>
</evidence>
<dbReference type="EMBL" id="JBJYXY010000001">
    <property type="protein sequence ID" value="MFN2975065.1"/>
    <property type="molecule type" value="Genomic_DNA"/>
</dbReference>
<evidence type="ECO:0000256" key="2">
    <source>
        <dbReference type="ARBA" id="ARBA00022448"/>
    </source>
</evidence>
<dbReference type="InterPro" id="IPR044669">
    <property type="entry name" value="YneE/VCCN1/2-like"/>
</dbReference>
<dbReference type="PANTHER" id="PTHR33281:SF19">
    <property type="entry name" value="VOLTAGE-DEPENDENT ANION CHANNEL-FORMING PROTEIN YNEE"/>
    <property type="match status" value="1"/>
</dbReference>
<evidence type="ECO:0000256" key="9">
    <source>
        <dbReference type="SAM" id="Phobius"/>
    </source>
</evidence>
<evidence type="ECO:0000313" key="10">
    <source>
        <dbReference type="EMBL" id="MFN2975065.1"/>
    </source>
</evidence>
<reference evidence="10 11" key="1">
    <citation type="submission" date="2024-12" db="EMBL/GenBank/DDBJ databases">
        <authorList>
            <person name="Lee Y."/>
        </authorList>
    </citation>
    <scope>NUCLEOTIDE SEQUENCE [LARGE SCALE GENOMIC DNA]</scope>
    <source>
        <strain evidence="10 11">03SUJ4</strain>
    </source>
</reference>
<organism evidence="10 11">
    <name type="scientific">Terriglobus aquaticus</name>
    <dbReference type="NCBI Taxonomy" id="940139"/>
    <lineage>
        <taxon>Bacteria</taxon>
        <taxon>Pseudomonadati</taxon>
        <taxon>Acidobacteriota</taxon>
        <taxon>Terriglobia</taxon>
        <taxon>Terriglobales</taxon>
        <taxon>Acidobacteriaceae</taxon>
        <taxon>Terriglobus</taxon>
    </lineage>
</organism>
<evidence type="ECO:0000256" key="3">
    <source>
        <dbReference type="ARBA" id="ARBA00022475"/>
    </source>
</evidence>
<evidence type="ECO:0000256" key="6">
    <source>
        <dbReference type="ARBA" id="ARBA00023065"/>
    </source>
</evidence>
<keyword evidence="6" id="KW-0406">Ion transport</keyword>
<evidence type="ECO:0000256" key="5">
    <source>
        <dbReference type="ARBA" id="ARBA00022989"/>
    </source>
</evidence>
<gene>
    <name evidence="10" type="ORF">ACK2TP_04760</name>
</gene>
<keyword evidence="5 9" id="KW-1133">Transmembrane helix</keyword>
<comment type="caution">
    <text evidence="10">The sequence shown here is derived from an EMBL/GenBank/DDBJ whole genome shotgun (WGS) entry which is preliminary data.</text>
</comment>
<evidence type="ECO:0000256" key="4">
    <source>
        <dbReference type="ARBA" id="ARBA00022692"/>
    </source>
</evidence>
<keyword evidence="11" id="KW-1185">Reference proteome</keyword>
<comment type="similarity">
    <text evidence="8">Belongs to the anion channel-forming bestrophin (TC 1.A.46) family.</text>
</comment>
<keyword evidence="3" id="KW-1003">Cell membrane</keyword>
<dbReference type="Pfam" id="PF25539">
    <property type="entry name" value="Bestrophin_2"/>
    <property type="match status" value="1"/>
</dbReference>
<proteinExistence type="inferred from homology"/>
<evidence type="ECO:0000256" key="1">
    <source>
        <dbReference type="ARBA" id="ARBA00004651"/>
    </source>
</evidence>
<evidence type="ECO:0000256" key="7">
    <source>
        <dbReference type="ARBA" id="ARBA00023136"/>
    </source>
</evidence>
<feature type="transmembrane region" description="Helical" evidence="9">
    <location>
        <begin position="52"/>
        <end position="70"/>
    </location>
</feature>
<protein>
    <submittedName>
        <fullName evidence="10">Bestrophin family protein</fullName>
    </submittedName>
</protein>
<dbReference type="RefSeq" id="WP_263413396.1">
    <property type="nucleotide sequence ID" value="NZ_BAABBH010000001.1"/>
</dbReference>